<name>A0A918S1I6_9HYPH</name>
<dbReference type="RefSeq" id="WP_189424505.1">
    <property type="nucleotide sequence ID" value="NZ_BMZE01000001.1"/>
</dbReference>
<reference evidence="2" key="1">
    <citation type="journal article" date="2014" name="Int. J. Syst. Evol. Microbiol.">
        <title>Complete genome sequence of Corynebacterium casei LMG S-19264T (=DSM 44701T), isolated from a smear-ripened cheese.</title>
        <authorList>
            <consortium name="US DOE Joint Genome Institute (JGI-PGF)"/>
            <person name="Walter F."/>
            <person name="Albersmeier A."/>
            <person name="Kalinowski J."/>
            <person name="Ruckert C."/>
        </authorList>
    </citation>
    <scope>NUCLEOTIDE SEQUENCE</scope>
    <source>
        <strain evidence="2">KCTC 32437</strain>
    </source>
</reference>
<dbReference type="EMBL" id="BMZE01000001">
    <property type="protein sequence ID" value="GHA19292.1"/>
    <property type="molecule type" value="Genomic_DNA"/>
</dbReference>
<keyword evidence="3" id="KW-1185">Reference proteome</keyword>
<proteinExistence type="predicted"/>
<dbReference type="AlphaFoldDB" id="A0A918S1I6"/>
<sequence length="142" mass="15571">MLDIIPEISFGQIATLVITLGTGAGGIAFAYVKFRPKTEVSLKSVKEQIVDTNKRVTDLAAGTSTTKTELAEFKTHVERHYVEKNELGEMRVSVDRSIDRMQTSLDLATATMGDVRDAVIALTSSRGKTTVPPQRRRSKSES</sequence>
<evidence type="ECO:0000313" key="2">
    <source>
        <dbReference type="EMBL" id="GHA19292.1"/>
    </source>
</evidence>
<dbReference type="Proteomes" id="UP000646579">
    <property type="component" value="Unassembled WGS sequence"/>
</dbReference>
<comment type="caution">
    <text evidence="2">The sequence shown here is derived from an EMBL/GenBank/DDBJ whole genome shotgun (WGS) entry which is preliminary data.</text>
</comment>
<evidence type="ECO:0000256" key="1">
    <source>
        <dbReference type="SAM" id="Phobius"/>
    </source>
</evidence>
<protein>
    <submittedName>
        <fullName evidence="2">Uncharacterized protein</fullName>
    </submittedName>
</protein>
<keyword evidence="1" id="KW-1133">Transmembrane helix</keyword>
<evidence type="ECO:0000313" key="3">
    <source>
        <dbReference type="Proteomes" id="UP000646579"/>
    </source>
</evidence>
<keyword evidence="1" id="KW-0472">Membrane</keyword>
<keyword evidence="1" id="KW-0812">Transmembrane</keyword>
<gene>
    <name evidence="2" type="ORF">GCM10007989_13500</name>
</gene>
<accession>A0A918S1I6</accession>
<feature type="transmembrane region" description="Helical" evidence="1">
    <location>
        <begin position="12"/>
        <end position="32"/>
    </location>
</feature>
<organism evidence="2 3">
    <name type="scientific">Devosia pacifica</name>
    <dbReference type="NCBI Taxonomy" id="1335967"/>
    <lineage>
        <taxon>Bacteria</taxon>
        <taxon>Pseudomonadati</taxon>
        <taxon>Pseudomonadota</taxon>
        <taxon>Alphaproteobacteria</taxon>
        <taxon>Hyphomicrobiales</taxon>
        <taxon>Devosiaceae</taxon>
        <taxon>Devosia</taxon>
    </lineage>
</organism>
<reference evidence="2" key="2">
    <citation type="submission" date="2020-09" db="EMBL/GenBank/DDBJ databases">
        <authorList>
            <person name="Sun Q."/>
            <person name="Kim S."/>
        </authorList>
    </citation>
    <scope>NUCLEOTIDE SEQUENCE</scope>
    <source>
        <strain evidence="2">KCTC 32437</strain>
    </source>
</reference>